<reference evidence="3" key="1">
    <citation type="journal article" date="2019" name="Int. J. Syst. Evol. Microbiol.">
        <title>The Global Catalogue of Microorganisms (GCM) 10K type strain sequencing project: providing services to taxonomists for standard genome sequencing and annotation.</title>
        <authorList>
            <consortium name="The Broad Institute Genomics Platform"/>
            <consortium name="The Broad Institute Genome Sequencing Center for Infectious Disease"/>
            <person name="Wu L."/>
            <person name="Ma J."/>
        </authorList>
    </citation>
    <scope>NUCLEOTIDE SEQUENCE [LARGE SCALE GENOMIC DNA]</scope>
    <source>
        <strain evidence="3">JCM 16923</strain>
    </source>
</reference>
<feature type="domain" description="AB hydrolase-1" evidence="1">
    <location>
        <begin position="29"/>
        <end position="284"/>
    </location>
</feature>
<accession>A0ABP7PS35</accession>
<protein>
    <submittedName>
        <fullName evidence="2">Alpha/beta hydrolase</fullName>
    </submittedName>
</protein>
<dbReference type="GO" id="GO:0016787">
    <property type="term" value="F:hydrolase activity"/>
    <property type="evidence" value="ECO:0007669"/>
    <property type="project" value="UniProtKB-KW"/>
</dbReference>
<dbReference type="InterPro" id="IPR000073">
    <property type="entry name" value="AB_hydrolase_1"/>
</dbReference>
<evidence type="ECO:0000259" key="1">
    <source>
        <dbReference type="Pfam" id="PF00561"/>
    </source>
</evidence>
<sequence>MDGMTSRSGTARSGELELYYDEFGDPRDPAVLMIMGLGAQMVYWREDFVRTIADAGYRVIRFDNRDIGLTSKLDGARVGGPALPLKLGYSLLGRPAGGAPYDLEDMAGDARAVLDHLDIDRAHIVGASMGGMITQVFAAEHADRTDTATIIMSSNNKAFLPPPGPKQMRALITPPPKGAGRETIIEHTTRLQGIIGSPVYPPAPEVARERSREYFDRSYYPAGMVRQFAAILGTGSLVEYNKRTAARTLVLHGTHDKLMRPSGARAIAAAIPGARLAMVDGMAHDLPEPLWGQIVRELTTHFSAGRPG</sequence>
<dbReference type="EMBL" id="BAAAZW010000014">
    <property type="protein sequence ID" value="GAA3970284.1"/>
    <property type="molecule type" value="Genomic_DNA"/>
</dbReference>
<dbReference type="InterPro" id="IPR050471">
    <property type="entry name" value="AB_hydrolase"/>
</dbReference>
<keyword evidence="3" id="KW-1185">Reference proteome</keyword>
<dbReference type="Pfam" id="PF00561">
    <property type="entry name" value="Abhydrolase_1"/>
    <property type="match status" value="1"/>
</dbReference>
<dbReference type="Gene3D" id="3.40.50.1820">
    <property type="entry name" value="alpha/beta hydrolase"/>
    <property type="match status" value="1"/>
</dbReference>
<organism evidence="2 3">
    <name type="scientific">Gordonia caeni</name>
    <dbReference type="NCBI Taxonomy" id="1007097"/>
    <lineage>
        <taxon>Bacteria</taxon>
        <taxon>Bacillati</taxon>
        <taxon>Actinomycetota</taxon>
        <taxon>Actinomycetes</taxon>
        <taxon>Mycobacteriales</taxon>
        <taxon>Gordoniaceae</taxon>
        <taxon>Gordonia</taxon>
    </lineage>
</organism>
<dbReference type="PANTHER" id="PTHR43433">
    <property type="entry name" value="HYDROLASE, ALPHA/BETA FOLD FAMILY PROTEIN"/>
    <property type="match status" value="1"/>
</dbReference>
<keyword evidence="2" id="KW-0378">Hydrolase</keyword>
<proteinExistence type="predicted"/>
<gene>
    <name evidence="2" type="ORF">GCM10022231_34660</name>
</gene>
<dbReference type="SUPFAM" id="SSF53474">
    <property type="entry name" value="alpha/beta-Hydrolases"/>
    <property type="match status" value="1"/>
</dbReference>
<dbReference type="PANTHER" id="PTHR43433:SF5">
    <property type="entry name" value="AB HYDROLASE-1 DOMAIN-CONTAINING PROTEIN"/>
    <property type="match status" value="1"/>
</dbReference>
<dbReference type="InterPro" id="IPR029058">
    <property type="entry name" value="AB_hydrolase_fold"/>
</dbReference>
<comment type="caution">
    <text evidence="2">The sequence shown here is derived from an EMBL/GenBank/DDBJ whole genome shotgun (WGS) entry which is preliminary data.</text>
</comment>
<dbReference type="Proteomes" id="UP001418444">
    <property type="component" value="Unassembled WGS sequence"/>
</dbReference>
<evidence type="ECO:0000313" key="3">
    <source>
        <dbReference type="Proteomes" id="UP001418444"/>
    </source>
</evidence>
<name>A0ABP7PS35_9ACTN</name>
<evidence type="ECO:0000313" key="2">
    <source>
        <dbReference type="EMBL" id="GAA3970284.1"/>
    </source>
</evidence>